<comment type="similarity">
    <text evidence="4">Belongs to the acyl-CoA dehydrogenase family.</text>
</comment>
<feature type="domain" description="Acyl-CoA dehydrogenase/oxidase N-terminal" evidence="33">
    <location>
        <begin position="2073"/>
        <end position="2179"/>
    </location>
</feature>
<dbReference type="SUPFAM" id="SSF56645">
    <property type="entry name" value="Acyl-CoA dehydrogenase NM domain-like"/>
    <property type="match status" value="4"/>
</dbReference>
<feature type="repeat" description="PPR" evidence="28">
    <location>
        <begin position="172"/>
        <end position="206"/>
    </location>
</feature>
<evidence type="ECO:0000256" key="20">
    <source>
        <dbReference type="ARBA" id="ARBA00046812"/>
    </source>
</evidence>
<dbReference type="Gene3D" id="1.20.140.10">
    <property type="entry name" value="Butyryl-CoA Dehydrogenase, subunit A, domain 3"/>
    <property type="match status" value="8"/>
</dbReference>
<evidence type="ECO:0000256" key="17">
    <source>
        <dbReference type="ARBA" id="ARBA00039034"/>
    </source>
</evidence>
<dbReference type="FunFam" id="2.40.110.10:FF:000006">
    <property type="entry name" value="very long-chain specific acyl-CoA dehydrogenase, mitochondrial"/>
    <property type="match status" value="4"/>
</dbReference>
<reference evidence="36" key="1">
    <citation type="submission" date="2013-03" db="EMBL/GenBank/DDBJ databases">
        <title>The Genome Sequence of Anopheles epiroticus epiroticus2.</title>
        <authorList>
            <consortium name="The Broad Institute Genomics Platform"/>
            <person name="Neafsey D.E."/>
            <person name="Howell P."/>
            <person name="Walker B."/>
            <person name="Young S.K."/>
            <person name="Zeng Q."/>
            <person name="Gargeya S."/>
            <person name="Fitzgerald M."/>
            <person name="Haas B."/>
            <person name="Abouelleil A."/>
            <person name="Allen A.W."/>
            <person name="Alvarado L."/>
            <person name="Arachchi H.M."/>
            <person name="Berlin A.M."/>
            <person name="Chapman S.B."/>
            <person name="Gainer-Dewar J."/>
            <person name="Goldberg J."/>
            <person name="Griggs A."/>
            <person name="Gujja S."/>
            <person name="Hansen M."/>
            <person name="Howarth C."/>
            <person name="Imamovic A."/>
            <person name="Ireland A."/>
            <person name="Larimer J."/>
            <person name="McCowan C."/>
            <person name="Murphy C."/>
            <person name="Pearson M."/>
            <person name="Poon T.W."/>
            <person name="Priest M."/>
            <person name="Roberts A."/>
            <person name="Saif S."/>
            <person name="Shea T."/>
            <person name="Sisk P."/>
            <person name="Sykes S."/>
            <person name="Wortman J."/>
            <person name="Nusbaum C."/>
            <person name="Birren B."/>
        </authorList>
    </citation>
    <scope>NUCLEOTIDE SEQUENCE [LARGE SCALE GENOMIC DNA]</scope>
    <source>
        <strain evidence="36">Epiroticus2</strain>
    </source>
</reference>
<keyword evidence="15" id="KW-0496">Mitochondrion</keyword>
<dbReference type="InterPro" id="IPR046373">
    <property type="entry name" value="Acyl-CoA_Oxase/DH_mid-dom_sf"/>
</dbReference>
<dbReference type="VEuPathDB" id="VectorBase:AEPI010614"/>
<dbReference type="InterPro" id="IPR037069">
    <property type="entry name" value="AcylCoA_DH/ox_N_sf"/>
</dbReference>
<keyword evidence="7" id="KW-0999">Mitochondrion inner membrane</keyword>
<feature type="repeat" description="PPR" evidence="28">
    <location>
        <begin position="137"/>
        <end position="171"/>
    </location>
</feature>
<feature type="repeat" description="PPR" evidence="28">
    <location>
        <begin position="207"/>
        <end position="241"/>
    </location>
</feature>
<dbReference type="PANTHER" id="PTHR43884">
    <property type="entry name" value="ACYL-COA DEHYDROGENASE"/>
    <property type="match status" value="1"/>
</dbReference>
<evidence type="ECO:0000313" key="36">
    <source>
        <dbReference type="Proteomes" id="UP000075885"/>
    </source>
</evidence>
<dbReference type="FunFam" id="1.10.540.10:FF:000001">
    <property type="entry name" value="Very long-chain-specific acyl-CoA dehydrogenase, mitochondrial"/>
    <property type="match status" value="4"/>
</dbReference>
<evidence type="ECO:0000259" key="34">
    <source>
        <dbReference type="Pfam" id="PF21343"/>
    </source>
</evidence>
<comment type="catalytic activity">
    <reaction evidence="26">
        <text>eicosanoyl-CoA + oxidized [electron-transfer flavoprotein] + H(+) = (2E)-eicosenoyl-CoA + reduced [electron-transfer flavoprotein]</text>
        <dbReference type="Rhea" id="RHEA:47236"/>
        <dbReference type="Rhea" id="RHEA-COMP:10685"/>
        <dbReference type="Rhea" id="RHEA-COMP:10686"/>
        <dbReference type="ChEBI" id="CHEBI:15378"/>
        <dbReference type="ChEBI" id="CHEBI:57380"/>
        <dbReference type="ChEBI" id="CHEBI:57692"/>
        <dbReference type="ChEBI" id="CHEBI:58307"/>
        <dbReference type="ChEBI" id="CHEBI:74691"/>
    </reaction>
    <physiologicalReaction direction="left-to-right" evidence="26">
        <dbReference type="Rhea" id="RHEA:47237"/>
    </physiologicalReaction>
</comment>
<comment type="function">
    <text evidence="19">Very long-chain specific acyl-CoA dehydrogenase is one of the acyl-CoA dehydrogenases that catalyze the first step of mitochondrial fatty acid beta-oxidation, an aerobic process breaking down fatty acids into acetyl-CoA and allowing the production of energy from fats. The first step of fatty acid beta-oxidation consists in the removal of one hydrogen from C-2 and C-3 of the straight-chain fatty acyl-CoA thioester, resulting in the formation of trans-2-enoyl-CoA. Among the different mitochondrial acyl-CoA dehydrogenases, very long-chain specific acyl-CoA dehydrogenase acts specifically on acyl-CoAs with saturated 12 to 24 carbons long primary chains.</text>
</comment>
<comment type="subunit">
    <text evidence="20">Homodimer. Homodimerizes after import into the mitochondrion.</text>
</comment>
<keyword evidence="36" id="KW-1185">Reference proteome</keyword>
<evidence type="ECO:0000256" key="13">
    <source>
        <dbReference type="ARBA" id="ARBA00023002"/>
    </source>
</evidence>
<reference evidence="35" key="2">
    <citation type="submission" date="2020-05" db="UniProtKB">
        <authorList>
            <consortium name="EnsemblMetazoa"/>
        </authorList>
    </citation>
    <scope>IDENTIFICATION</scope>
    <source>
        <strain evidence="35">Epiroticus2</strain>
    </source>
</reference>
<dbReference type="InterPro" id="IPR013786">
    <property type="entry name" value="AcylCoA_DH/ox_N"/>
</dbReference>
<feature type="domain" description="Acyl-CoA oxidase/dehydrogenase middle" evidence="32">
    <location>
        <begin position="3365"/>
        <end position="3467"/>
    </location>
</feature>
<feature type="domain" description="ACAD9/ACADV-like C-terminal" evidence="34">
    <location>
        <begin position="2498"/>
        <end position="2586"/>
    </location>
</feature>
<dbReference type="InterPro" id="IPR006089">
    <property type="entry name" value="Acyl-CoA_DH_CS"/>
</dbReference>
<dbReference type="Pfam" id="PF21343">
    <property type="entry name" value="ACAD9-ACADV_C"/>
    <property type="match status" value="4"/>
</dbReference>
<keyword evidence="29" id="KW-0175">Coiled coil</keyword>
<feature type="domain" description="Acyl-CoA dehydrogenase/oxidase N-terminal" evidence="33">
    <location>
        <begin position="1455"/>
        <end position="1558"/>
    </location>
</feature>
<keyword evidence="14" id="KW-0443">Lipid metabolism</keyword>
<evidence type="ECO:0000256" key="9">
    <source>
        <dbReference type="ARBA" id="ARBA00022827"/>
    </source>
</evidence>
<dbReference type="PANTHER" id="PTHR43884:SF11">
    <property type="entry name" value="VERY LONG-CHAIN SPECIFIC ACYL-COA DEHYDROGENASE, MITOCHONDRIAL"/>
    <property type="match status" value="1"/>
</dbReference>
<feature type="domain" description="Acyl-CoA dehydrogenase/oxidase C-terminal" evidence="31">
    <location>
        <begin position="2898"/>
        <end position="3044"/>
    </location>
</feature>
<dbReference type="InterPro" id="IPR009075">
    <property type="entry name" value="AcylCo_DH/oxidase_C"/>
</dbReference>
<evidence type="ECO:0000256" key="30">
    <source>
        <dbReference type="SAM" id="MobiDB-lite"/>
    </source>
</evidence>
<evidence type="ECO:0000259" key="32">
    <source>
        <dbReference type="Pfam" id="PF02770"/>
    </source>
</evidence>
<evidence type="ECO:0000256" key="11">
    <source>
        <dbReference type="ARBA" id="ARBA00022946"/>
    </source>
</evidence>
<comment type="catalytic activity">
    <reaction evidence="21">
        <text>dodecanoyl-CoA + oxidized [electron-transfer flavoprotein] + H(+) = (2E)-dodecenoyl-CoA + reduced [electron-transfer flavoprotein]</text>
        <dbReference type="Rhea" id="RHEA:47296"/>
        <dbReference type="Rhea" id="RHEA-COMP:10685"/>
        <dbReference type="Rhea" id="RHEA-COMP:10686"/>
        <dbReference type="ChEBI" id="CHEBI:15378"/>
        <dbReference type="ChEBI" id="CHEBI:57330"/>
        <dbReference type="ChEBI" id="CHEBI:57375"/>
        <dbReference type="ChEBI" id="CHEBI:57692"/>
        <dbReference type="ChEBI" id="CHEBI:58307"/>
    </reaction>
    <physiologicalReaction direction="left-to-right" evidence="21">
        <dbReference type="Rhea" id="RHEA:47297"/>
    </physiologicalReaction>
</comment>
<evidence type="ECO:0000256" key="26">
    <source>
        <dbReference type="ARBA" id="ARBA00049140"/>
    </source>
</evidence>
<feature type="domain" description="ACAD9/ACADV-like C-terminal" evidence="34">
    <location>
        <begin position="1877"/>
        <end position="1993"/>
    </location>
</feature>
<dbReference type="SUPFAM" id="SSF47203">
    <property type="entry name" value="Acyl-CoA dehydrogenase C-terminal domain-like"/>
    <property type="match status" value="6"/>
</dbReference>
<feature type="domain" description="Acyl-CoA oxidase/dehydrogenase middle" evidence="32">
    <location>
        <begin position="2784"/>
        <end position="2885"/>
    </location>
</feature>
<protein>
    <recommendedName>
        <fullName evidence="18">Very long-chain specific acyl-CoA dehydrogenase, mitochondrial</fullName>
        <ecNumber evidence="17">1.3.8.9</ecNumber>
    </recommendedName>
</protein>
<dbReference type="Pfam" id="PF02770">
    <property type="entry name" value="Acyl-CoA_dh_M"/>
    <property type="match status" value="4"/>
</dbReference>
<dbReference type="Gene3D" id="1.10.540.10">
    <property type="entry name" value="Acyl-CoA dehydrogenase/oxidase, N-terminal domain"/>
    <property type="match status" value="4"/>
</dbReference>
<keyword evidence="5" id="KW-0597">Phosphoprotein</keyword>
<evidence type="ECO:0000259" key="33">
    <source>
        <dbReference type="Pfam" id="PF02771"/>
    </source>
</evidence>
<keyword evidence="13" id="KW-0560">Oxidoreductase</keyword>
<feature type="domain" description="ACAD9/ACADV-like C-terminal" evidence="34">
    <location>
        <begin position="3098"/>
        <end position="3211"/>
    </location>
</feature>
<feature type="compositionally biased region" description="Low complexity" evidence="30">
    <location>
        <begin position="1056"/>
        <end position="1066"/>
    </location>
</feature>
<comment type="catalytic activity">
    <reaction evidence="22">
        <text>oxidized [electron-transfer flavoprotein] + hexadecanoyl-CoA + H(+) = (2E)-hexadecenoyl-CoA + reduced [electron-transfer flavoprotein]</text>
        <dbReference type="Rhea" id="RHEA:43448"/>
        <dbReference type="Rhea" id="RHEA-COMP:10685"/>
        <dbReference type="Rhea" id="RHEA-COMP:10686"/>
        <dbReference type="ChEBI" id="CHEBI:15378"/>
        <dbReference type="ChEBI" id="CHEBI:57379"/>
        <dbReference type="ChEBI" id="CHEBI:57692"/>
        <dbReference type="ChEBI" id="CHEBI:58307"/>
        <dbReference type="ChEBI" id="CHEBI:61526"/>
    </reaction>
    <physiologicalReaction direction="left-to-right" evidence="22">
        <dbReference type="Rhea" id="RHEA:43449"/>
    </physiologicalReaction>
</comment>
<evidence type="ECO:0000256" key="10">
    <source>
        <dbReference type="ARBA" id="ARBA00022832"/>
    </source>
</evidence>
<evidence type="ECO:0000256" key="19">
    <source>
        <dbReference type="ARBA" id="ARBA00045422"/>
    </source>
</evidence>
<comment type="catalytic activity">
    <reaction evidence="25">
        <text>a very-long-chain 2,3-saturated fatty acyl-CoA + oxidized [electron-transfer flavoprotein] + H(+) = a very-long-chain (2E)-enoyl-CoA + reduced [electron-transfer flavoprotein]</text>
        <dbReference type="Rhea" id="RHEA:19181"/>
        <dbReference type="Rhea" id="RHEA-COMP:10685"/>
        <dbReference type="Rhea" id="RHEA-COMP:10686"/>
        <dbReference type="ChEBI" id="CHEBI:15378"/>
        <dbReference type="ChEBI" id="CHEBI:57692"/>
        <dbReference type="ChEBI" id="CHEBI:58307"/>
        <dbReference type="ChEBI" id="CHEBI:83724"/>
        <dbReference type="ChEBI" id="CHEBI:83728"/>
        <dbReference type="EC" id="1.3.8.9"/>
    </reaction>
    <physiologicalReaction direction="left-to-right" evidence="25">
        <dbReference type="Rhea" id="RHEA:19182"/>
    </physiologicalReaction>
</comment>
<feature type="domain" description="Acyl-CoA dehydrogenase/oxidase C-terminal" evidence="31">
    <location>
        <begin position="2298"/>
        <end position="2444"/>
    </location>
</feature>
<dbReference type="EnsemblMetazoa" id="AEPI010614-RA">
    <property type="protein sequence ID" value="AEPI010614-PA"/>
    <property type="gene ID" value="AEPI010614"/>
</dbReference>
<evidence type="ECO:0000259" key="31">
    <source>
        <dbReference type="Pfam" id="PF00441"/>
    </source>
</evidence>
<keyword evidence="12" id="KW-0007">Acetylation</keyword>
<evidence type="ECO:0000256" key="18">
    <source>
        <dbReference type="ARBA" id="ARBA00040902"/>
    </source>
</evidence>
<dbReference type="Gene3D" id="2.40.110.10">
    <property type="entry name" value="Butyryl-CoA Dehydrogenase, subunit A, domain 2"/>
    <property type="match status" value="4"/>
</dbReference>
<dbReference type="CDD" id="cd01161">
    <property type="entry name" value="VLCAD"/>
    <property type="match status" value="2"/>
</dbReference>
<comment type="catalytic activity">
    <reaction evidence="24">
        <text>tetradecanoyl-CoA + oxidized [electron-transfer flavoprotein] + H(+) = (2E)-tetradecenoyl-CoA + reduced [electron-transfer flavoprotein]</text>
        <dbReference type="Rhea" id="RHEA:47316"/>
        <dbReference type="Rhea" id="RHEA-COMP:10685"/>
        <dbReference type="Rhea" id="RHEA-COMP:10686"/>
        <dbReference type="ChEBI" id="CHEBI:15378"/>
        <dbReference type="ChEBI" id="CHEBI:57385"/>
        <dbReference type="ChEBI" id="CHEBI:57692"/>
        <dbReference type="ChEBI" id="CHEBI:58307"/>
        <dbReference type="ChEBI" id="CHEBI:61405"/>
    </reaction>
    <physiologicalReaction direction="left-to-right" evidence="24">
        <dbReference type="Rhea" id="RHEA:47317"/>
    </physiologicalReaction>
</comment>
<feature type="domain" description="Acyl-CoA dehydrogenase/oxidase N-terminal" evidence="33">
    <location>
        <begin position="3274"/>
        <end position="3360"/>
    </location>
</feature>
<dbReference type="STRING" id="199890.A0A182PUH8"/>
<keyword evidence="10" id="KW-0276">Fatty acid metabolism</keyword>
<dbReference type="GO" id="GO:0017099">
    <property type="term" value="F:very-long-chain fatty acyl-CoA dehydrogenase activity"/>
    <property type="evidence" value="ECO:0007669"/>
    <property type="project" value="UniProtKB-EC"/>
</dbReference>
<evidence type="ECO:0000313" key="35">
    <source>
        <dbReference type="EnsemblMetazoa" id="AEPI010614-PA"/>
    </source>
</evidence>
<dbReference type="PROSITE" id="PS00072">
    <property type="entry name" value="ACYL_COA_DH_1"/>
    <property type="match status" value="2"/>
</dbReference>
<evidence type="ECO:0000256" key="27">
    <source>
        <dbReference type="ARBA" id="ARBA00049224"/>
    </source>
</evidence>
<dbReference type="InterPro" id="IPR009100">
    <property type="entry name" value="AcylCoA_DH/oxidase_NM_dom_sf"/>
</dbReference>
<evidence type="ECO:0000256" key="1">
    <source>
        <dbReference type="ARBA" id="ARBA00001974"/>
    </source>
</evidence>
<dbReference type="Pfam" id="PF01535">
    <property type="entry name" value="PPR"/>
    <property type="match status" value="2"/>
</dbReference>
<dbReference type="InterPro" id="IPR002885">
    <property type="entry name" value="PPR_rpt"/>
</dbReference>
<dbReference type="EC" id="1.3.8.9" evidence="17"/>
<evidence type="ECO:0000256" key="16">
    <source>
        <dbReference type="ARBA" id="ARBA00023136"/>
    </source>
</evidence>
<feature type="domain" description="ACAD9/ACADV-like C-terminal" evidence="34">
    <location>
        <begin position="3679"/>
        <end position="3796"/>
    </location>
</feature>
<dbReference type="Proteomes" id="UP000075885">
    <property type="component" value="Unassembled WGS sequence"/>
</dbReference>
<evidence type="ECO:0000256" key="23">
    <source>
        <dbReference type="ARBA" id="ARBA00048086"/>
    </source>
</evidence>
<keyword evidence="16" id="KW-0472">Membrane</keyword>
<dbReference type="GO" id="GO:0050660">
    <property type="term" value="F:flavin adenine dinucleotide binding"/>
    <property type="evidence" value="ECO:0007669"/>
    <property type="project" value="InterPro"/>
</dbReference>
<evidence type="ECO:0000256" key="5">
    <source>
        <dbReference type="ARBA" id="ARBA00022553"/>
    </source>
</evidence>
<feature type="coiled-coil region" evidence="29">
    <location>
        <begin position="672"/>
        <end position="699"/>
    </location>
</feature>
<evidence type="ECO:0000256" key="21">
    <source>
        <dbReference type="ARBA" id="ARBA00047893"/>
    </source>
</evidence>
<feature type="domain" description="Acyl-CoA dehydrogenase/oxidase C-terminal" evidence="31">
    <location>
        <begin position="3479"/>
        <end position="3625"/>
    </location>
</feature>
<name>A0A182PUH8_9DIPT</name>
<feature type="region of interest" description="Disordered" evidence="30">
    <location>
        <begin position="1043"/>
        <end position="1079"/>
    </location>
</feature>
<dbReference type="InterPro" id="IPR049448">
    <property type="entry name" value="ACAD9/ACADV-like_C"/>
</dbReference>
<dbReference type="GO" id="GO:0006631">
    <property type="term" value="P:fatty acid metabolic process"/>
    <property type="evidence" value="ECO:0007669"/>
    <property type="project" value="UniProtKB-KW"/>
</dbReference>
<organism evidence="35 36">
    <name type="scientific">Anopheles epiroticus</name>
    <dbReference type="NCBI Taxonomy" id="199890"/>
    <lineage>
        <taxon>Eukaryota</taxon>
        <taxon>Metazoa</taxon>
        <taxon>Ecdysozoa</taxon>
        <taxon>Arthropoda</taxon>
        <taxon>Hexapoda</taxon>
        <taxon>Insecta</taxon>
        <taxon>Pterygota</taxon>
        <taxon>Neoptera</taxon>
        <taxon>Endopterygota</taxon>
        <taxon>Diptera</taxon>
        <taxon>Nematocera</taxon>
        <taxon>Culicoidea</taxon>
        <taxon>Culicidae</taxon>
        <taxon>Anophelinae</taxon>
        <taxon>Anopheles</taxon>
    </lineage>
</organism>
<evidence type="ECO:0000256" key="29">
    <source>
        <dbReference type="SAM" id="Coils"/>
    </source>
</evidence>
<comment type="catalytic activity">
    <reaction evidence="27">
        <text>octadecanoyl-CoA + oxidized [electron-transfer flavoprotein] + H(+) = (2E)-octadecenoyl-CoA + reduced [electron-transfer flavoprotein]</text>
        <dbReference type="Rhea" id="RHEA:47240"/>
        <dbReference type="Rhea" id="RHEA-COMP:10685"/>
        <dbReference type="Rhea" id="RHEA-COMP:10686"/>
        <dbReference type="ChEBI" id="CHEBI:15378"/>
        <dbReference type="ChEBI" id="CHEBI:57394"/>
        <dbReference type="ChEBI" id="CHEBI:57692"/>
        <dbReference type="ChEBI" id="CHEBI:58307"/>
        <dbReference type="ChEBI" id="CHEBI:71412"/>
    </reaction>
    <physiologicalReaction direction="left-to-right" evidence="27">
        <dbReference type="Rhea" id="RHEA:47241"/>
    </physiologicalReaction>
</comment>
<sequence length="3806" mass="419910">MASILRSSKFVRYFAGFARNFVFNTARETESSFVQQSQCLCGNLSSGFATAVAKSKNGLDRSLKRLDDDVRRSGRISRRDLEEVLEEIRINRSATSAQSLLVIRCCGNLVPEELPEVRTALVQEIWKTLKNLNVAMDVSHYNALLRVYLDNEHPFSPTEFLADMQSKGIEPNRVTYQRLISRYCQQGDIEGATRILEFMREKQLPVNEYVFNALIMGHSQADDLESATGILAVMAQAGLQPSADTYTTLLCGYARKGDIDYICKTIDSCEQKEIFLLDKDILEIIYSLATNGHPEKVDRLLEKIRRQAGYNQDAVNVILRLINRGHEEVSMKLLRTMPRASKNDGELANTGSFLVRQLVRAKRPAAKVIELCKELQDNGMNDRAYLIALETALKSSEVELSFALLEELCKQNLPIRQHYFWPLMCANEVALTNEERTERVLYVLRTMSEKFSIYPSSETVREYAVPNLPVSNSEIVIQLLRSAGISPAVSSSSCAYVALERNNLKEAASIASRYRAFYSPGVYRKPLVQALFHSRDFDSYVRFSRAMHDGLVRARSVEEESEQGAEGEINSVEALQAETIGNLIYDAVATFKTGRVEVIQKILTGFVNQGLSISNSMAEKIQERMGSEMTAEISSMLSKLAAGDLEPIELERTPQGQGQQQRQKTPIASLSVPQLERLAADLEARKENANAVKSQLIRSVIRSNDIEKTKEVLQKLESENYIVSPGVYGMMIDMLASNGKVEEAFEQLKTVKAKLPDFQLDRVKVARLAHALLEAERFDEAVAFLHENAQAVAVEPVKEETQREVDFVYNSACWRLLNTLAERGNVQQVNQMFDHLMSKGYITPQNIFLGSLIKVHLVRDDLPAAMNTFAEICQKHRTTPWKTELTCRLIQAEDATNLQRLTDLSTEVHGEVNSLYDLVFAFVDCGRIRQARKILETPGLRTRYQRIQTACERYQQEGKTASLEGLMEATKDLSHIDRSEIYHKLLQSYMAEKDAEKSLGLWTRMQEESVTPSDAFLTELGEFLKSNGYEVPFAMPVQVVKKPVEAQSKPAKSGRATSAATAPKAPTKQESKRPQTITGPLRQLKQAIKANNPDRILAAYEALDAGAKPNLTEQSAIVEALVNRERLTEASKLVLELLEQKLFPIPRTFKYFLNKLAISGDVATFERIGGLISDDLKRQISFDNRLCHANVSSGNAEQYLRKLEEAIGKVKDKEEAIVAAKHFPIGGASGILANHPELHERYEQLAESYAKWGLYAPVNALWIHYFIEGAAEKESNIWNRHLANSSRIMFQKVIQQARDSKDDALCRRLIEKLQDSKVSEKGKGLIYSCMVDILVAKEKPEEALAALEEGLKVTCLENVNRTALKRLQESLTAKGKPFPHTIPAKSVKAARDPSCLSAAPQAKQAEAQQATPSEAEKRPNMSFLTNIFRGQVQPAQVFPYPEALDAEAKEYIASFVDPVTKFFEEVNDPVKNDLNASIDEKTTEALWDLGAFSLMVPPDYGGLGLNNTQYSRMCDIIGGQDLGLGIFIGAHQSIGFKGIMLYGDKRQKEKYLPMVSTGKVYAAFALTEPSSGSDAGSIRCRAVKSADGKHYVLNGSKIWISNGGIADIMTVFAQTEVVDAKTGEKKDKVTAFIVERGFGGVSNGPPENKMGIKCSNTAEVYFEDVKIPAENVLGGEGNGFKVAMNILNNGRFGMAATLSGTMRACIQKAAEHATNRVQFGRKIETFGGVQEKLARMAMHHYVTQSMAYMISGNMDTGSQDYHLEAAISKVFASESAWYVCDEAIQILGGMGFMKDCGLERVMRDLRIFRIFEGTNDILRLFVALTGIQYAGSHLKELQRAFKNPATNMGLIFKEGSRRAIRSIGYGGTDLSTYVADPLKVSAKQCSECIDLFGQTVESLLIKYGKKIVEEQFLLNRLADAAIDTYAMAVVLSRATRTVRKDLPSAEHEVLMTKAWCHEASDRVRVNIRKINTDSFVKNYGLMSQISKNICANNVAFSKMLRFNTIPKIFGRWNQVTLTFKNGTAGNFIRAASTSSDTQRPNRSFLMNLFSGKLQTAELFPYPEPLDPEQKEYARALVDPVHKFFTEVNDAVRNDDTSNVDSRTIDALWDLGLLSVYVPPELGGLGLCNVQSVLMAEISGSYDLALSLLIGAHKSIGTKGILLFGSEQQRQKYLPMLSTGRVFGAFALTEPGTGSDAASVKTKAVLSPCGKYYTMNGSKLWISGGGLADIFTTFAQVEVTDPATGEKRNKMTAFIVERSFGGASTGPPEDKMGLKCSVTNELFLDDVKVPVENVLGEIGNGFKIAVNILNSGRYGLGAMLSGTMKTCIEKAANHVSDRVQFRRKLVEFENVQEKLAMMTTYHYVAQSLTYMVSGNMDQGSVDFHLEAAVSKVFCTEAAWYVCDEAIQLLGGNGFMKSSGLERFLRDIRVFRIFEGANDVLRMFIALTGMQKAGKDLRELQDALKNPFGNMGLILAEGTKRVGRGVGVDGTNLRPFVVSELTDAAKQCAASIDVFSSTVESLLRTHGKGIAERQFQLARVADCAIYTYSMATVLSRASRAARLNLPSAEQELLMAQICFETAANRLTRVTPNRLFTMLKVGKNIALTASFRRTVLQCGFVRNVSGSSALQGAAVPVNDQPKPNRSFVMNLFSGKLQTAELFPYPEPLNEEQREYVQAFIDPTVKFYSEVNDAARNDATASVEKAVVDALWEQGFLGPFIPTEYGGLGLSNAQSVRLSEISGSYDLGMSIYAGAHQTIGTKGILMYGNKEQKEKYLPQLSAGRVFGAFALTEPGTGSDAASVKTKAVLSPCGKYYILNGSKLWCSGGGIANIFTTFAQTEVVDPKTGEKKSKMSAFIVERGFEGVSTGPPEDKMGIKCSVTTEVFFDDAKVPVENLLGEIGNGFKIAVNILNSGRFGLGAMLSGTMKTCVEKAADHVSNRVQFKRKLVEFENVQEKLAMMATYHYVAQSLTYMVAGNMDQGSVDFHLEAAVSKVFCTEAAWYVCDEAIQLLGGNGFMKSSGLERFLRDMRIFRIFEGANDVLRMFIALTGIQKAGNDLRGLQKALKNPLGNMGVILAQGSKRAGRSLGVGGTDLRPFVGSELQNAAKQCAESMDMFSKTIESLLMKHGKGIVERQFQLARVADSAIDIYTMAVVLSRATRASQRGLPSANQELLMAQIWCQEASSRVQRNINRIHSGSFREHYQRWLSASAQTKPKERMAAAPTVNTSYMANLFRGEIEPLQVFPFPDSLKPEQKELVGSLIDPVTKFFEGYDPVKAEKEGGPDEATFQSMWEMGLMGMQAPEEYGGLALPNTGYARMGELVGTVDLGLAVVFGAHQSIGWKGILLYGTEEQKRKYLPQVVTGGTIACFCLTEPSSGSDAGSIRSRAVKSADGSHYVLNGSKIWISGGGLAEIFTVFAQTEVTDPKTGQKRDKVTAFIVERGFGGVTNGPPEDKMGIKCSNTAEVYFDDVKIPVENVLGGEGNGFKVAMKILNNGRFGMSGTLAGTMAHCIRKAAEHATTRVQFGQKIENFGNVQEKLARMAMHQYVSQSMGYMISGNMDAGHSDYHLEAAISKIFSSEAAWYVCDEAIQILGGNGFMKSSGLEKFMRDIRIYRIFEGANDILRLFVALTGIQYAGSHLKELQRAFKNPTANLGLIFKEGSRRAVRSIGYGGTDLSTFVAEPLKESAALCADSIDRFSKTIEALLIKHGKGIVDQQFLLTRLADSAIDIYAMSCVLSRATKALRENHPSAEHELLMAKAWCVEANDRVRINIRRVNNGVFVKNYDTMSAIAKNVCARQGIVQSNPVKIV</sequence>
<evidence type="ECO:0000256" key="3">
    <source>
        <dbReference type="ARBA" id="ARBA00005198"/>
    </source>
</evidence>
<feature type="domain" description="Acyl-CoA oxidase/dehydrogenase middle" evidence="32">
    <location>
        <begin position="2184"/>
        <end position="2286"/>
    </location>
</feature>
<dbReference type="FunFam" id="1.20.140.10:FF:000008">
    <property type="entry name" value="acyl-CoA dehydrogenase family member 9, mitochondrial"/>
    <property type="match status" value="4"/>
</dbReference>
<keyword evidence="9" id="KW-0274">FAD</keyword>
<comment type="catalytic activity">
    <reaction evidence="23">
        <text>tetracosanoyl-CoA + oxidized [electron-transfer flavoprotein] + H(+) = (2E)-tetracosenoyl-CoA + reduced [electron-transfer flavoprotein]</text>
        <dbReference type="Rhea" id="RHEA:47232"/>
        <dbReference type="Rhea" id="RHEA-COMP:10685"/>
        <dbReference type="Rhea" id="RHEA-COMP:10686"/>
        <dbReference type="ChEBI" id="CHEBI:15378"/>
        <dbReference type="ChEBI" id="CHEBI:57692"/>
        <dbReference type="ChEBI" id="CHEBI:58307"/>
        <dbReference type="ChEBI" id="CHEBI:65052"/>
        <dbReference type="ChEBI" id="CHEBI:74693"/>
    </reaction>
    <physiologicalReaction direction="left-to-right" evidence="23">
        <dbReference type="Rhea" id="RHEA:47233"/>
    </physiologicalReaction>
</comment>
<accession>A0A182PUH8</accession>
<dbReference type="PROSITE" id="PS51375">
    <property type="entry name" value="PPR"/>
    <property type="match status" value="3"/>
</dbReference>
<feature type="domain" description="Acyl-CoA oxidase/dehydrogenase middle" evidence="32">
    <location>
        <begin position="1563"/>
        <end position="1665"/>
    </location>
</feature>
<comment type="cofactor">
    <cofactor evidence="1">
        <name>FAD</name>
        <dbReference type="ChEBI" id="CHEBI:57692"/>
    </cofactor>
</comment>
<dbReference type="GO" id="GO:0000062">
    <property type="term" value="F:fatty-acyl-CoA binding"/>
    <property type="evidence" value="ECO:0007669"/>
    <property type="project" value="TreeGrafter"/>
</dbReference>
<dbReference type="InterPro" id="IPR036250">
    <property type="entry name" value="AcylCo_DH-like_C"/>
</dbReference>
<dbReference type="PROSITE" id="PS00073">
    <property type="entry name" value="ACYL_COA_DH_2"/>
    <property type="match status" value="1"/>
</dbReference>
<comment type="subcellular location">
    <subcellularLocation>
        <location evidence="2">Mitochondrion inner membrane</location>
        <topology evidence="2">Peripheral membrane protein</topology>
    </subcellularLocation>
</comment>
<feature type="domain" description="Acyl-CoA dehydrogenase/oxidase C-terminal" evidence="31">
    <location>
        <begin position="1677"/>
        <end position="1823"/>
    </location>
</feature>
<keyword evidence="11" id="KW-0809">Transit peptide</keyword>
<evidence type="ECO:0000256" key="22">
    <source>
        <dbReference type="ARBA" id="ARBA00047916"/>
    </source>
</evidence>
<dbReference type="Pfam" id="PF02771">
    <property type="entry name" value="Acyl-CoA_dh_N"/>
    <property type="match status" value="4"/>
</dbReference>
<feature type="domain" description="Acyl-CoA dehydrogenase/oxidase N-terminal" evidence="33">
    <location>
        <begin position="2685"/>
        <end position="2779"/>
    </location>
</feature>
<proteinExistence type="inferred from homology"/>
<evidence type="ECO:0000256" key="24">
    <source>
        <dbReference type="ARBA" id="ARBA00049038"/>
    </source>
</evidence>
<evidence type="ECO:0000256" key="12">
    <source>
        <dbReference type="ARBA" id="ARBA00022990"/>
    </source>
</evidence>
<dbReference type="InterPro" id="IPR011990">
    <property type="entry name" value="TPR-like_helical_dom_sf"/>
</dbReference>
<dbReference type="Pfam" id="PF13812">
    <property type="entry name" value="PPR_3"/>
    <property type="match status" value="1"/>
</dbReference>
<evidence type="ECO:0000256" key="14">
    <source>
        <dbReference type="ARBA" id="ARBA00023098"/>
    </source>
</evidence>
<keyword evidence="8" id="KW-0702">S-nitrosylation</keyword>
<keyword evidence="6" id="KW-0285">Flavoprotein</keyword>
<evidence type="ECO:0000256" key="7">
    <source>
        <dbReference type="ARBA" id="ARBA00022792"/>
    </source>
</evidence>
<evidence type="ECO:0000256" key="25">
    <source>
        <dbReference type="ARBA" id="ARBA00049050"/>
    </source>
</evidence>
<dbReference type="InterPro" id="IPR006091">
    <property type="entry name" value="Acyl-CoA_Oxase/DH_mid-dom"/>
</dbReference>
<evidence type="ECO:0000256" key="15">
    <source>
        <dbReference type="ARBA" id="ARBA00023128"/>
    </source>
</evidence>
<dbReference type="Gene3D" id="1.25.40.10">
    <property type="entry name" value="Tetratricopeptide repeat domain"/>
    <property type="match status" value="2"/>
</dbReference>
<dbReference type="Pfam" id="PF00441">
    <property type="entry name" value="Acyl-CoA_dh_1"/>
    <property type="match status" value="4"/>
</dbReference>
<comment type="pathway">
    <text evidence="3">Lipid metabolism; mitochondrial fatty acid beta-oxidation.</text>
</comment>
<evidence type="ECO:0000256" key="6">
    <source>
        <dbReference type="ARBA" id="ARBA00022630"/>
    </source>
</evidence>
<evidence type="ECO:0000256" key="4">
    <source>
        <dbReference type="ARBA" id="ARBA00009347"/>
    </source>
</evidence>
<evidence type="ECO:0000256" key="28">
    <source>
        <dbReference type="PROSITE-ProRule" id="PRU00708"/>
    </source>
</evidence>
<evidence type="ECO:0000256" key="8">
    <source>
        <dbReference type="ARBA" id="ARBA00022799"/>
    </source>
</evidence>
<evidence type="ECO:0000256" key="2">
    <source>
        <dbReference type="ARBA" id="ARBA00004637"/>
    </source>
</evidence>
<dbReference type="GO" id="GO:0005743">
    <property type="term" value="C:mitochondrial inner membrane"/>
    <property type="evidence" value="ECO:0007669"/>
    <property type="project" value="UniProtKB-SubCell"/>
</dbReference>